<dbReference type="InterPro" id="IPR029061">
    <property type="entry name" value="THDP-binding"/>
</dbReference>
<keyword evidence="3" id="KW-1185">Reference proteome</keyword>
<dbReference type="Proteomes" id="UP000218418">
    <property type="component" value="Chromosome"/>
</dbReference>
<sequence>MTATTPKATSAPKFCEGIQYFGEPLPDFDKYGKESAIPIGKTAISNIQDKAAIYQTLLYADALRYLTLQVTGSKASGHPGGFASQAEAYAALVMLGHKNILTEVGHHAPGFYSAMFLDRSLEDMDITTVQQLRERFREKHGLLGHLSGMIPGILAPAGPLGQGQHFAMAAAYLNRDKLFPFTVGDGGLGEPYIMSSIAHFNTAFPQVTNFLPVLVWNGYSQEHHSMVSLKTNDEMGNYWVGNGFEEVVLVDAKDFDDTNQPGDYVNSTEFSFEKRLQFTKAVLEGIDKAAKSALSGKLTVFIIKQLKGSGVHATGSKSHNLYPKDTLDAPHMVEALKKRALSVEAWELVRNNCDRAGGGPAGKTAVTEFERDLPEIGELPLQEFAVGGEPKVSTTAMGTLVGKVGQADKNFLVTNADGNAASGIGNINQALKIIHPTQDDIYNQAPQGQVYEPLSEDACAGLAAGLCLMGGRSLWCSYESFAINGLPIWQTVTQAMAELRRPTPSTITLFTAGALEQGRNGWTHQRPEIEAYFASMMRNGNIFPLFPTDANSIQACYEWAVTTKNKGIVITASKSPLPIRTTLEQTRQALKDGAVVLQETDGNQKVVFAVIGDMMLKPVFAAAEDLQKSGIGSKIVSVINPRRLYRPEDTAWDTCSQPDGDFMDDAKFAQFFDGDALIGATGGAPAMLEPVMLRSNCKRDTLSWKRGETTSSAGELMDFNGLTAEALKEKAMKLVK</sequence>
<dbReference type="OrthoDB" id="435539at2"/>
<dbReference type="InterPro" id="IPR009014">
    <property type="entry name" value="Transketo_C/PFOR_II"/>
</dbReference>
<dbReference type="AlphaFoldDB" id="A0A1Z4LRK3"/>
<dbReference type="SMART" id="SM00861">
    <property type="entry name" value="Transket_pyr"/>
    <property type="match status" value="1"/>
</dbReference>
<evidence type="ECO:0000313" key="2">
    <source>
        <dbReference type="EMBL" id="BAY83875.1"/>
    </source>
</evidence>
<dbReference type="EMBL" id="AP018227">
    <property type="protein sequence ID" value="BAY83875.1"/>
    <property type="molecule type" value="Genomic_DNA"/>
</dbReference>
<gene>
    <name evidence="2" type="ORF">NIES267_33690</name>
</gene>
<organism evidence="2 3">
    <name type="scientific">Calothrix parasitica NIES-267</name>
    <dbReference type="NCBI Taxonomy" id="1973488"/>
    <lineage>
        <taxon>Bacteria</taxon>
        <taxon>Bacillati</taxon>
        <taxon>Cyanobacteriota</taxon>
        <taxon>Cyanophyceae</taxon>
        <taxon>Nostocales</taxon>
        <taxon>Calotrichaceae</taxon>
        <taxon>Calothrix</taxon>
    </lineage>
</organism>
<dbReference type="InterPro" id="IPR005593">
    <property type="entry name" value="Xul5P/Fru6P_PKetolase"/>
</dbReference>
<feature type="domain" description="Transketolase-like pyrimidine-binding" evidence="1">
    <location>
        <begin position="391"/>
        <end position="579"/>
    </location>
</feature>
<dbReference type="Gene3D" id="3.40.50.970">
    <property type="match status" value="2"/>
</dbReference>
<proteinExistence type="predicted"/>
<evidence type="ECO:0000259" key="1">
    <source>
        <dbReference type="SMART" id="SM00861"/>
    </source>
</evidence>
<reference evidence="2 3" key="1">
    <citation type="submission" date="2017-06" db="EMBL/GenBank/DDBJ databases">
        <title>Genome sequencing of cyanobaciteial culture collection at National Institute for Environmental Studies (NIES).</title>
        <authorList>
            <person name="Hirose Y."/>
            <person name="Shimura Y."/>
            <person name="Fujisawa T."/>
            <person name="Nakamura Y."/>
            <person name="Kawachi M."/>
        </authorList>
    </citation>
    <scope>NUCLEOTIDE SEQUENCE [LARGE SCALE GENOMIC DNA]</scope>
    <source>
        <strain evidence="2 3">NIES-267</strain>
    </source>
</reference>
<dbReference type="CDD" id="cd00568">
    <property type="entry name" value="TPP_enzymes"/>
    <property type="match status" value="1"/>
</dbReference>
<dbReference type="InterPro" id="IPR018970">
    <property type="entry name" value="Xul5P/Fru6P_PKetolase_N"/>
</dbReference>
<dbReference type="Pfam" id="PF03894">
    <property type="entry name" value="XFP"/>
    <property type="match status" value="1"/>
</dbReference>
<dbReference type="GO" id="GO:0016832">
    <property type="term" value="F:aldehyde-lyase activity"/>
    <property type="evidence" value="ECO:0007669"/>
    <property type="project" value="InterPro"/>
</dbReference>
<accession>A0A1Z4LRK3</accession>
<dbReference type="PIRSF" id="PIRSF017245">
    <property type="entry name" value="Phosphoketolase"/>
    <property type="match status" value="1"/>
</dbReference>
<dbReference type="GO" id="GO:0005975">
    <property type="term" value="P:carbohydrate metabolic process"/>
    <property type="evidence" value="ECO:0007669"/>
    <property type="project" value="InterPro"/>
</dbReference>
<protein>
    <submittedName>
        <fullName evidence="2">Transketolase central region</fullName>
    </submittedName>
</protein>
<evidence type="ECO:0000313" key="3">
    <source>
        <dbReference type="Proteomes" id="UP000218418"/>
    </source>
</evidence>
<dbReference type="PANTHER" id="PTHR31273">
    <property type="entry name" value="PHOSPHOKETOLASE-RELATED"/>
    <property type="match status" value="1"/>
</dbReference>
<name>A0A1Z4LRK3_9CYAN</name>
<dbReference type="InterPro" id="IPR005475">
    <property type="entry name" value="Transketolase-like_Pyr-bd"/>
</dbReference>
<dbReference type="SUPFAM" id="SSF52922">
    <property type="entry name" value="TK C-terminal domain-like"/>
    <property type="match status" value="1"/>
</dbReference>
<dbReference type="SUPFAM" id="SSF52518">
    <property type="entry name" value="Thiamin diphosphate-binding fold (THDP-binding)"/>
    <property type="match status" value="2"/>
</dbReference>
<dbReference type="Pfam" id="PF09364">
    <property type="entry name" value="XFP_N"/>
    <property type="match status" value="1"/>
</dbReference>
<dbReference type="PANTHER" id="PTHR31273:SF2">
    <property type="entry name" value="SLL0529 PROTEIN"/>
    <property type="match status" value="1"/>
</dbReference>